<dbReference type="Pfam" id="PF00646">
    <property type="entry name" value="F-box"/>
    <property type="match status" value="1"/>
</dbReference>
<dbReference type="InterPro" id="IPR050796">
    <property type="entry name" value="SCF_F-box_component"/>
</dbReference>
<dbReference type="InterPro" id="IPR036047">
    <property type="entry name" value="F-box-like_dom_sf"/>
</dbReference>
<dbReference type="PANTHER" id="PTHR31672:SF13">
    <property type="entry name" value="F-BOX PROTEIN CPR30-LIKE"/>
    <property type="match status" value="1"/>
</dbReference>
<evidence type="ECO:0000313" key="2">
    <source>
        <dbReference type="EMBL" id="MED6185456.1"/>
    </source>
</evidence>
<feature type="domain" description="F-box" evidence="1">
    <location>
        <begin position="26"/>
        <end position="72"/>
    </location>
</feature>
<dbReference type="PANTHER" id="PTHR31672">
    <property type="entry name" value="BNACNNG10540D PROTEIN"/>
    <property type="match status" value="1"/>
</dbReference>
<organism evidence="2 3">
    <name type="scientific">Stylosanthes scabra</name>
    <dbReference type="NCBI Taxonomy" id="79078"/>
    <lineage>
        <taxon>Eukaryota</taxon>
        <taxon>Viridiplantae</taxon>
        <taxon>Streptophyta</taxon>
        <taxon>Embryophyta</taxon>
        <taxon>Tracheophyta</taxon>
        <taxon>Spermatophyta</taxon>
        <taxon>Magnoliopsida</taxon>
        <taxon>eudicotyledons</taxon>
        <taxon>Gunneridae</taxon>
        <taxon>Pentapetalae</taxon>
        <taxon>rosids</taxon>
        <taxon>fabids</taxon>
        <taxon>Fabales</taxon>
        <taxon>Fabaceae</taxon>
        <taxon>Papilionoideae</taxon>
        <taxon>50 kb inversion clade</taxon>
        <taxon>dalbergioids sensu lato</taxon>
        <taxon>Dalbergieae</taxon>
        <taxon>Pterocarpus clade</taxon>
        <taxon>Stylosanthes</taxon>
    </lineage>
</organism>
<dbReference type="Proteomes" id="UP001341840">
    <property type="component" value="Unassembled WGS sequence"/>
</dbReference>
<dbReference type="CDD" id="cd22157">
    <property type="entry name" value="F-box_AtFBW1-like"/>
    <property type="match status" value="1"/>
</dbReference>
<dbReference type="SMART" id="SM00256">
    <property type="entry name" value="FBOX"/>
    <property type="match status" value="1"/>
</dbReference>
<keyword evidence="3" id="KW-1185">Reference proteome</keyword>
<name>A0ABU6WKS4_9FABA</name>
<dbReference type="InterPro" id="IPR017451">
    <property type="entry name" value="F-box-assoc_interact_dom"/>
</dbReference>
<gene>
    <name evidence="2" type="ORF">PIB30_057256</name>
</gene>
<comment type="caution">
    <text evidence="2">The sequence shown here is derived from an EMBL/GenBank/DDBJ whole genome shotgun (WGS) entry which is preliminary data.</text>
</comment>
<dbReference type="SUPFAM" id="SSF81383">
    <property type="entry name" value="F-box domain"/>
    <property type="match status" value="1"/>
</dbReference>
<sequence>MLTEEGVTDSPCPQFSVQKWLPESTCNVTLMLPFDLIIEILKRLPLATLLRFRSVCKSWNSLITGDLSFALNHLHATSRRRVIFTRLADPYFTDYSLPSAFTSTSASIPAAATLLFPSAAPGSHFHHSLVGSCNGLICLFTVSRNLLLWNPSTGKFRNLPPLGDQRFSVVTSGFGYDHVSRSYKVVVVLYIKNHEFDSRVHTLGSDSWRRIQHFPLSSTACCPGKFVSGTLNWLDKNRFVVSLNLASEFYQRISLPDVGGNNADEFELTLEVFKNSLCVLSCCSHFIDVWIMKDYGLAESWTKLLCVPDLIYYPEFLGFDFNVPRATRVICISDEDDEILLELWLDMEQKFVVYNFSDDSFRPASIEKFVGRVTAEVYVESLISPCLL</sequence>
<dbReference type="InterPro" id="IPR001810">
    <property type="entry name" value="F-box_dom"/>
</dbReference>
<dbReference type="EMBL" id="JASCZI010181709">
    <property type="protein sequence ID" value="MED6185456.1"/>
    <property type="molecule type" value="Genomic_DNA"/>
</dbReference>
<dbReference type="Gene3D" id="1.20.1280.50">
    <property type="match status" value="1"/>
</dbReference>
<dbReference type="InterPro" id="IPR006527">
    <property type="entry name" value="F-box-assoc_dom_typ1"/>
</dbReference>
<protein>
    <recommendedName>
        <fullName evidence="1">F-box domain-containing protein</fullName>
    </recommendedName>
</protein>
<dbReference type="PROSITE" id="PS50181">
    <property type="entry name" value="FBOX"/>
    <property type="match status" value="1"/>
</dbReference>
<dbReference type="NCBIfam" id="TIGR01640">
    <property type="entry name" value="F_box_assoc_1"/>
    <property type="match status" value="1"/>
</dbReference>
<dbReference type="Pfam" id="PF07734">
    <property type="entry name" value="FBA_1"/>
    <property type="match status" value="1"/>
</dbReference>
<reference evidence="2 3" key="1">
    <citation type="journal article" date="2023" name="Plants (Basel)">
        <title>Bridging the Gap: Combining Genomics and Transcriptomics Approaches to Understand Stylosanthes scabra, an Orphan Legume from the Brazilian Caatinga.</title>
        <authorList>
            <person name="Ferreira-Neto J.R.C."/>
            <person name="da Silva M.D."/>
            <person name="Binneck E."/>
            <person name="de Melo N.F."/>
            <person name="da Silva R.H."/>
            <person name="de Melo A.L.T.M."/>
            <person name="Pandolfi V."/>
            <person name="Bustamante F.O."/>
            <person name="Brasileiro-Vidal A.C."/>
            <person name="Benko-Iseppon A.M."/>
        </authorList>
    </citation>
    <scope>NUCLEOTIDE SEQUENCE [LARGE SCALE GENOMIC DNA]</scope>
    <source>
        <tissue evidence="2">Leaves</tissue>
    </source>
</reference>
<evidence type="ECO:0000259" key="1">
    <source>
        <dbReference type="PROSITE" id="PS50181"/>
    </source>
</evidence>
<accession>A0ABU6WKS4</accession>
<proteinExistence type="predicted"/>
<evidence type="ECO:0000313" key="3">
    <source>
        <dbReference type="Proteomes" id="UP001341840"/>
    </source>
</evidence>